<evidence type="ECO:0000313" key="1">
    <source>
        <dbReference type="EMBL" id="EER16412.1"/>
    </source>
</evidence>
<dbReference type="EMBL" id="GG672918">
    <property type="protein sequence ID" value="EER16412.1"/>
    <property type="molecule type" value="Genomic_DNA"/>
</dbReference>
<dbReference type="AlphaFoldDB" id="C5KG56"/>
<dbReference type="Proteomes" id="UP000007800">
    <property type="component" value="Unassembled WGS sequence"/>
</dbReference>
<protein>
    <submittedName>
        <fullName evidence="1">Uncharacterized protein</fullName>
    </submittedName>
</protein>
<reference evidence="1 2" key="1">
    <citation type="submission" date="2008-07" db="EMBL/GenBank/DDBJ databases">
        <authorList>
            <person name="El-Sayed N."/>
            <person name="Caler E."/>
            <person name="Inman J."/>
            <person name="Amedeo P."/>
            <person name="Hass B."/>
            <person name="Wortman J."/>
        </authorList>
    </citation>
    <scope>NUCLEOTIDE SEQUENCE [LARGE SCALE GENOMIC DNA]</scope>
    <source>
        <strain evidence="2">ATCC 50983 / TXsc</strain>
    </source>
</reference>
<keyword evidence="2" id="KW-1185">Reference proteome</keyword>
<proteinExistence type="predicted"/>
<dbReference type="GeneID" id="9063487"/>
<dbReference type="InParanoid" id="C5KG56"/>
<name>C5KG56_PERM5</name>
<sequence>MSNAIITSSVAASKIDALSKYVDLYSDLPSLQEVIDYHHVKSQAEHVQVDSADHALLMPLRGACLSGGSATPVEIPCRCGSP</sequence>
<accession>C5KG56</accession>
<organism evidence="2">
    <name type="scientific">Perkinsus marinus (strain ATCC 50983 / TXsc)</name>
    <dbReference type="NCBI Taxonomy" id="423536"/>
    <lineage>
        <taxon>Eukaryota</taxon>
        <taxon>Sar</taxon>
        <taxon>Alveolata</taxon>
        <taxon>Perkinsozoa</taxon>
        <taxon>Perkinsea</taxon>
        <taxon>Perkinsida</taxon>
        <taxon>Perkinsidae</taxon>
        <taxon>Perkinsus</taxon>
    </lineage>
</organism>
<gene>
    <name evidence="1" type="ORF">Pmar_PMAR021008</name>
</gene>
<dbReference type="RefSeq" id="XP_002784616.1">
    <property type="nucleotide sequence ID" value="XM_002784570.1"/>
</dbReference>
<evidence type="ECO:0000313" key="2">
    <source>
        <dbReference type="Proteomes" id="UP000007800"/>
    </source>
</evidence>